<evidence type="ECO:0000256" key="1">
    <source>
        <dbReference type="SAM" id="Phobius"/>
    </source>
</evidence>
<gene>
    <name evidence="2" type="ORF">AFUS01_LOCUS22652</name>
</gene>
<reference evidence="2" key="1">
    <citation type="submission" date="2021-06" db="EMBL/GenBank/DDBJ databases">
        <authorList>
            <person name="Hodson N. C."/>
            <person name="Mongue J. A."/>
            <person name="Jaron S. K."/>
        </authorList>
    </citation>
    <scope>NUCLEOTIDE SEQUENCE</scope>
</reference>
<protein>
    <submittedName>
        <fullName evidence="2">Uncharacterized protein</fullName>
    </submittedName>
</protein>
<keyword evidence="3" id="KW-1185">Reference proteome</keyword>
<proteinExistence type="predicted"/>
<keyword evidence="1" id="KW-1133">Transmembrane helix</keyword>
<feature type="transmembrane region" description="Helical" evidence="1">
    <location>
        <begin position="152"/>
        <end position="173"/>
    </location>
</feature>
<dbReference type="Proteomes" id="UP000708208">
    <property type="component" value="Unassembled WGS sequence"/>
</dbReference>
<dbReference type="EMBL" id="CAJVCH010265555">
    <property type="protein sequence ID" value="CAG7734253.1"/>
    <property type="molecule type" value="Genomic_DNA"/>
</dbReference>
<keyword evidence="1" id="KW-0812">Transmembrane</keyword>
<name>A0A8J2P0X9_9HEXA</name>
<evidence type="ECO:0000313" key="3">
    <source>
        <dbReference type="Proteomes" id="UP000708208"/>
    </source>
</evidence>
<organism evidence="2 3">
    <name type="scientific">Allacma fusca</name>
    <dbReference type="NCBI Taxonomy" id="39272"/>
    <lineage>
        <taxon>Eukaryota</taxon>
        <taxon>Metazoa</taxon>
        <taxon>Ecdysozoa</taxon>
        <taxon>Arthropoda</taxon>
        <taxon>Hexapoda</taxon>
        <taxon>Collembola</taxon>
        <taxon>Symphypleona</taxon>
        <taxon>Sminthuridae</taxon>
        <taxon>Allacma</taxon>
    </lineage>
</organism>
<comment type="caution">
    <text evidence="2">The sequence shown here is derived from an EMBL/GenBank/DDBJ whole genome shotgun (WGS) entry which is preliminary data.</text>
</comment>
<keyword evidence="1" id="KW-0472">Membrane</keyword>
<feature type="non-terminal residue" evidence="2">
    <location>
        <position position="1"/>
    </location>
</feature>
<sequence length="218" mass="24312">AVILGSRHRDIFAFIGRENEIRQFLQEPVAQYLKYKLGLAFDTSNKNARILNIGKYRTTAQTAKLVMIKDQKSFGFENNLKTMLNGRELTVLARDFQPYVFLRSDGTISGGTLYKLTVNLERAFNFSTTADVNASGVGLCRQGKWTGMTGGVFYRHIIIFLIFNVLGHIAAFGETEIQCMSLHHDPVSNCTGSRIQHSDLNSSQILIRQLDVGNGGSD</sequence>
<evidence type="ECO:0000313" key="2">
    <source>
        <dbReference type="EMBL" id="CAG7734253.1"/>
    </source>
</evidence>
<dbReference type="AlphaFoldDB" id="A0A8J2P0X9"/>
<accession>A0A8J2P0X9</accession>